<feature type="compositionally biased region" description="Low complexity" evidence="1">
    <location>
        <begin position="37"/>
        <end position="56"/>
    </location>
</feature>
<sequence>MPPPRTASLPGARCSGVLGGGRRREGVPVIRICGRTPATESPKPAASAAASLLRPSPGEHPR</sequence>
<reference evidence="3" key="2">
    <citation type="journal article" date="2008" name="Nucleic Acids Res.">
        <title>The rice annotation project database (RAP-DB): 2008 update.</title>
        <authorList>
            <consortium name="The rice annotation project (RAP)"/>
        </authorList>
    </citation>
    <scope>GENOME REANNOTATION</scope>
    <source>
        <strain evidence="3">cv. Nipponbare</strain>
    </source>
</reference>
<dbReference type="KEGG" id="dosa:Os01g0202600"/>
<gene>
    <name evidence="2" type="ordered locus">Os01g0202600</name>
</gene>
<accession>C7IXX6</accession>
<organism evidence="2 3">
    <name type="scientific">Oryza sativa subsp. japonica</name>
    <name type="common">Rice</name>
    <dbReference type="NCBI Taxonomy" id="39947"/>
    <lineage>
        <taxon>Eukaryota</taxon>
        <taxon>Viridiplantae</taxon>
        <taxon>Streptophyta</taxon>
        <taxon>Embryophyta</taxon>
        <taxon>Tracheophyta</taxon>
        <taxon>Spermatophyta</taxon>
        <taxon>Magnoliopsida</taxon>
        <taxon>Liliopsida</taxon>
        <taxon>Poales</taxon>
        <taxon>Poaceae</taxon>
        <taxon>BOP clade</taxon>
        <taxon>Oryzoideae</taxon>
        <taxon>Oryzeae</taxon>
        <taxon>Oryzinae</taxon>
        <taxon>Oryza</taxon>
        <taxon>Oryza sativa</taxon>
    </lineage>
</organism>
<evidence type="ECO:0000313" key="3">
    <source>
        <dbReference type="Proteomes" id="UP000000763"/>
    </source>
</evidence>
<feature type="region of interest" description="Disordered" evidence="1">
    <location>
        <begin position="1"/>
        <end position="21"/>
    </location>
</feature>
<dbReference type="EMBL" id="AP008207">
    <property type="protein sequence ID" value="BAH90953.1"/>
    <property type="molecule type" value="Genomic_DNA"/>
</dbReference>
<evidence type="ECO:0000313" key="2">
    <source>
        <dbReference type="EMBL" id="BAH90953.1"/>
    </source>
</evidence>
<reference evidence="2 3" key="1">
    <citation type="journal article" date="2005" name="Nature">
        <title>The map-based sequence of the rice genome.</title>
        <authorList>
            <consortium name="International rice genome sequencing project (IRGSP)"/>
            <person name="Matsumoto T."/>
            <person name="Wu J."/>
            <person name="Kanamori H."/>
            <person name="Katayose Y."/>
            <person name="Fujisawa M."/>
            <person name="Namiki N."/>
            <person name="Mizuno H."/>
            <person name="Yamamoto K."/>
            <person name="Antonio B.A."/>
            <person name="Baba T."/>
            <person name="Sakata K."/>
            <person name="Nagamura Y."/>
            <person name="Aoki H."/>
            <person name="Arikawa K."/>
            <person name="Arita K."/>
            <person name="Bito T."/>
            <person name="Chiden Y."/>
            <person name="Fujitsuka N."/>
            <person name="Fukunaka R."/>
            <person name="Hamada M."/>
            <person name="Harada C."/>
            <person name="Hayashi A."/>
            <person name="Hijishita S."/>
            <person name="Honda M."/>
            <person name="Hosokawa S."/>
            <person name="Ichikawa Y."/>
            <person name="Idonuma A."/>
            <person name="Iijima M."/>
            <person name="Ikeda M."/>
            <person name="Ikeno M."/>
            <person name="Ito K."/>
            <person name="Ito S."/>
            <person name="Ito T."/>
            <person name="Ito Y."/>
            <person name="Ito Y."/>
            <person name="Iwabuchi A."/>
            <person name="Kamiya K."/>
            <person name="Karasawa W."/>
            <person name="Kurita K."/>
            <person name="Katagiri S."/>
            <person name="Kikuta A."/>
            <person name="Kobayashi H."/>
            <person name="Kobayashi N."/>
            <person name="Machita K."/>
            <person name="Maehara T."/>
            <person name="Masukawa M."/>
            <person name="Mizubayashi T."/>
            <person name="Mukai Y."/>
            <person name="Nagasaki H."/>
            <person name="Nagata Y."/>
            <person name="Naito S."/>
            <person name="Nakashima M."/>
            <person name="Nakama Y."/>
            <person name="Nakamichi Y."/>
            <person name="Nakamura M."/>
            <person name="Meguro A."/>
            <person name="Negishi M."/>
            <person name="Ohta I."/>
            <person name="Ohta T."/>
            <person name="Okamoto M."/>
            <person name="Ono N."/>
            <person name="Saji S."/>
            <person name="Sakaguchi M."/>
            <person name="Sakai K."/>
            <person name="Shibata M."/>
            <person name="Shimokawa T."/>
            <person name="Song J."/>
            <person name="Takazaki Y."/>
            <person name="Terasawa K."/>
            <person name="Tsugane M."/>
            <person name="Tsuji K."/>
            <person name="Ueda S."/>
            <person name="Waki K."/>
            <person name="Yamagata H."/>
            <person name="Yamamoto M."/>
            <person name="Yamamoto S."/>
            <person name="Yamane H."/>
            <person name="Yoshiki S."/>
            <person name="Yoshihara R."/>
            <person name="Yukawa K."/>
            <person name="Zhong H."/>
            <person name="Yano M."/>
            <person name="Yuan Q."/>
            <person name="Ouyang S."/>
            <person name="Liu J."/>
            <person name="Jones K.M."/>
            <person name="Gansberger K."/>
            <person name="Moffat K."/>
            <person name="Hill J."/>
            <person name="Bera J."/>
            <person name="Fadrosh D."/>
            <person name="Jin S."/>
            <person name="Johri S."/>
            <person name="Kim M."/>
            <person name="Overton L."/>
            <person name="Reardon M."/>
            <person name="Tsitrin T."/>
            <person name="Vuong H."/>
            <person name="Weaver B."/>
            <person name="Ciecko A."/>
            <person name="Tallon L."/>
            <person name="Jackson J."/>
            <person name="Pai G."/>
            <person name="Aken S.V."/>
            <person name="Utterback T."/>
            <person name="Reidmuller S."/>
            <person name="Feldblyum T."/>
            <person name="Hsiao J."/>
            <person name="Zismann V."/>
            <person name="Iobst S."/>
            <person name="de Vazeille A.R."/>
            <person name="Buell C.R."/>
            <person name="Ying K."/>
            <person name="Li Y."/>
            <person name="Lu T."/>
            <person name="Huang Y."/>
            <person name="Zhao Q."/>
            <person name="Feng Q."/>
            <person name="Zhang L."/>
            <person name="Zhu J."/>
            <person name="Weng Q."/>
            <person name="Mu J."/>
            <person name="Lu Y."/>
            <person name="Fan D."/>
            <person name="Liu Y."/>
            <person name="Guan J."/>
            <person name="Zhang Y."/>
            <person name="Yu S."/>
            <person name="Liu X."/>
            <person name="Zhang Y."/>
            <person name="Hong G."/>
            <person name="Han B."/>
            <person name="Choisne N."/>
            <person name="Demange N."/>
            <person name="Orjeda G."/>
            <person name="Samain S."/>
            <person name="Cattolico L."/>
            <person name="Pelletier E."/>
            <person name="Couloux A."/>
            <person name="Segurens B."/>
            <person name="Wincker P."/>
            <person name="D'Hont A."/>
            <person name="Scarpelli C."/>
            <person name="Weissenbach J."/>
            <person name="Salanoubat M."/>
            <person name="Quetier F."/>
            <person name="Yu Y."/>
            <person name="Kim H.R."/>
            <person name="Rambo T."/>
            <person name="Currie J."/>
            <person name="Collura K."/>
            <person name="Luo M."/>
            <person name="Yang T."/>
            <person name="Ammiraju J.S.S."/>
            <person name="Engler F."/>
            <person name="Soderlund C."/>
            <person name="Wing R.A."/>
            <person name="Palmer L.E."/>
            <person name="de la Bastide M."/>
            <person name="Spiegel L."/>
            <person name="Nascimento L."/>
            <person name="Zutavern T."/>
            <person name="O'Shaughnessy A."/>
            <person name="Dike S."/>
            <person name="Dedhia N."/>
            <person name="Preston R."/>
            <person name="Balija V."/>
            <person name="McCombie W.R."/>
            <person name="Chow T."/>
            <person name="Chen H."/>
            <person name="Chung M."/>
            <person name="Chen C."/>
            <person name="Shaw J."/>
            <person name="Wu H."/>
            <person name="Hsiao K."/>
            <person name="Chao Y."/>
            <person name="Chu M."/>
            <person name="Cheng C."/>
            <person name="Hour A."/>
            <person name="Lee P."/>
            <person name="Lin S."/>
            <person name="Lin Y."/>
            <person name="Liou J."/>
            <person name="Liu S."/>
            <person name="Hsing Y."/>
            <person name="Raghuvanshi S."/>
            <person name="Mohanty A."/>
            <person name="Bharti A.K."/>
            <person name="Gaur A."/>
            <person name="Gupta V."/>
            <person name="Kumar D."/>
            <person name="Ravi V."/>
            <person name="Vij S."/>
            <person name="Kapur A."/>
            <person name="Khurana P."/>
            <person name="Khurana P."/>
            <person name="Khurana J.P."/>
            <person name="Tyagi A.K."/>
            <person name="Gaikwad K."/>
            <person name="Singh A."/>
            <person name="Dalal V."/>
            <person name="Srivastava S."/>
            <person name="Dixit A."/>
            <person name="Pal A.K."/>
            <person name="Ghazi I.A."/>
            <person name="Yadav M."/>
            <person name="Pandit A."/>
            <person name="Bhargava A."/>
            <person name="Sureshbabu K."/>
            <person name="Batra K."/>
            <person name="Sharma T.R."/>
            <person name="Mohapatra T."/>
            <person name="Singh N.K."/>
            <person name="Messing J."/>
            <person name="Nelson A.B."/>
            <person name="Fuks G."/>
            <person name="Kavchok S."/>
            <person name="Keizer G."/>
            <person name="Linton E."/>
            <person name="Llaca V."/>
            <person name="Song R."/>
            <person name="Tanyolac B."/>
            <person name="Young S."/>
            <person name="Ho-Il K."/>
            <person name="Hahn J.H."/>
            <person name="Sangsakoo G."/>
            <person name="Vanavichit A."/>
            <person name="de Mattos Luiz.A.T."/>
            <person name="Zimmer P.D."/>
            <person name="Malone G."/>
            <person name="Dellagostin O."/>
            <person name="de Oliveira A.C."/>
            <person name="Bevan M."/>
            <person name="Bancroft I."/>
            <person name="Minx P."/>
            <person name="Cordum H."/>
            <person name="Wilson R."/>
            <person name="Cheng Z."/>
            <person name="Jin W."/>
            <person name="Jiang J."/>
            <person name="Leong S.A."/>
            <person name="Iwama H."/>
            <person name="Gojobori T."/>
            <person name="Itoh T."/>
            <person name="Niimura Y."/>
            <person name="Fujii Y."/>
            <person name="Habara T."/>
            <person name="Sakai H."/>
            <person name="Sato Y."/>
            <person name="Wilson G."/>
            <person name="Kumar K."/>
            <person name="McCouch S."/>
            <person name="Juretic N."/>
            <person name="Hoen D."/>
            <person name="Wright S."/>
            <person name="Bruskiewich R."/>
            <person name="Bureau T."/>
            <person name="Miyao A."/>
            <person name="Hirochika H."/>
            <person name="Nishikawa T."/>
            <person name="Kadowaki K."/>
            <person name="Sugiura M."/>
            <person name="Burr B."/>
            <person name="Sasaki T."/>
        </authorList>
    </citation>
    <scope>NUCLEOTIDE SEQUENCE [LARGE SCALE GENOMIC DNA]</scope>
    <source>
        <strain evidence="3">cv. Nipponbare</strain>
    </source>
</reference>
<dbReference type="AlphaFoldDB" id="C7IXX6"/>
<protein>
    <submittedName>
        <fullName evidence="2">Os01g0202600 protein</fullName>
    </submittedName>
</protein>
<feature type="region of interest" description="Disordered" evidence="1">
    <location>
        <begin position="35"/>
        <end position="62"/>
    </location>
</feature>
<name>C7IXX6_ORYSJ</name>
<proteinExistence type="predicted"/>
<dbReference type="Proteomes" id="UP000000763">
    <property type="component" value="Chromosome 1"/>
</dbReference>
<evidence type="ECO:0000256" key="1">
    <source>
        <dbReference type="SAM" id="MobiDB-lite"/>
    </source>
</evidence>